<proteinExistence type="predicted"/>
<organism evidence="2">
    <name type="scientific">marine metagenome</name>
    <dbReference type="NCBI Taxonomy" id="408172"/>
    <lineage>
        <taxon>unclassified sequences</taxon>
        <taxon>metagenomes</taxon>
        <taxon>ecological metagenomes</taxon>
    </lineage>
</organism>
<keyword evidence="1" id="KW-0472">Membrane</keyword>
<name>A0A382MDP6_9ZZZZ</name>
<sequence>VAWQKKQDILKNRKENQVFTIWVHAGYTVLIISMITWMIYIEFAI</sequence>
<gene>
    <name evidence="2" type="ORF">METZ01_LOCUS299512</name>
</gene>
<dbReference type="EMBL" id="UINC01092782">
    <property type="protein sequence ID" value="SVC46658.1"/>
    <property type="molecule type" value="Genomic_DNA"/>
</dbReference>
<reference evidence="2" key="1">
    <citation type="submission" date="2018-05" db="EMBL/GenBank/DDBJ databases">
        <authorList>
            <person name="Lanie J.A."/>
            <person name="Ng W.-L."/>
            <person name="Kazmierczak K.M."/>
            <person name="Andrzejewski T.M."/>
            <person name="Davidsen T.M."/>
            <person name="Wayne K.J."/>
            <person name="Tettelin H."/>
            <person name="Glass J.I."/>
            <person name="Rusch D."/>
            <person name="Podicherti R."/>
            <person name="Tsui H.-C.T."/>
            <person name="Winkler M.E."/>
        </authorList>
    </citation>
    <scope>NUCLEOTIDE SEQUENCE</scope>
</reference>
<feature type="non-terminal residue" evidence="2">
    <location>
        <position position="1"/>
    </location>
</feature>
<protein>
    <submittedName>
        <fullName evidence="2">Uncharacterized protein</fullName>
    </submittedName>
</protein>
<evidence type="ECO:0000256" key="1">
    <source>
        <dbReference type="SAM" id="Phobius"/>
    </source>
</evidence>
<accession>A0A382MDP6</accession>
<dbReference type="AlphaFoldDB" id="A0A382MDP6"/>
<evidence type="ECO:0000313" key="2">
    <source>
        <dbReference type="EMBL" id="SVC46658.1"/>
    </source>
</evidence>
<keyword evidence="1" id="KW-1133">Transmembrane helix</keyword>
<feature type="transmembrane region" description="Helical" evidence="1">
    <location>
        <begin position="21"/>
        <end position="41"/>
    </location>
</feature>
<keyword evidence="1" id="KW-0812">Transmembrane</keyword>